<evidence type="ECO:0000256" key="5">
    <source>
        <dbReference type="SAM" id="MobiDB-lite"/>
    </source>
</evidence>
<feature type="region of interest" description="Disordered" evidence="5">
    <location>
        <begin position="278"/>
        <end position="308"/>
    </location>
</feature>
<dbReference type="InterPro" id="IPR037525">
    <property type="entry name" value="Velvet_dom"/>
</dbReference>
<organism evidence="7 8">
    <name type="scientific">Mucor plumbeus</name>
    <dbReference type="NCBI Taxonomy" id="97098"/>
    <lineage>
        <taxon>Eukaryota</taxon>
        <taxon>Fungi</taxon>
        <taxon>Fungi incertae sedis</taxon>
        <taxon>Mucoromycota</taxon>
        <taxon>Mucoromycotina</taxon>
        <taxon>Mucoromycetes</taxon>
        <taxon>Mucorales</taxon>
        <taxon>Mucorineae</taxon>
        <taxon>Mucoraceae</taxon>
        <taxon>Mucor</taxon>
    </lineage>
</organism>
<gene>
    <name evidence="7" type="ORF">INT46_001792</name>
</gene>
<keyword evidence="8" id="KW-1185">Reference proteome</keyword>
<comment type="caution">
    <text evidence="7">The sequence shown here is derived from an EMBL/GenBank/DDBJ whole genome shotgun (WGS) entry which is preliminary data.</text>
</comment>
<dbReference type="GO" id="GO:0005634">
    <property type="term" value="C:nucleus"/>
    <property type="evidence" value="ECO:0007669"/>
    <property type="project" value="UniProtKB-SubCell"/>
</dbReference>
<keyword evidence="3" id="KW-0804">Transcription</keyword>
<dbReference type="InterPro" id="IPR038491">
    <property type="entry name" value="Velvet_dom_sf"/>
</dbReference>
<evidence type="ECO:0000256" key="4">
    <source>
        <dbReference type="ARBA" id="ARBA00023242"/>
    </source>
</evidence>
<dbReference type="OrthoDB" id="5599552at2759"/>
<evidence type="ECO:0000256" key="3">
    <source>
        <dbReference type="ARBA" id="ARBA00023163"/>
    </source>
</evidence>
<dbReference type="Gene3D" id="2.60.40.3960">
    <property type="entry name" value="Velvet domain"/>
    <property type="match status" value="1"/>
</dbReference>
<evidence type="ECO:0000313" key="7">
    <source>
        <dbReference type="EMBL" id="KAG2197266.1"/>
    </source>
</evidence>
<dbReference type="Pfam" id="PF11754">
    <property type="entry name" value="Velvet"/>
    <property type="match status" value="2"/>
</dbReference>
<dbReference type="PANTHER" id="PTHR33572:SF18">
    <property type="entry name" value="SPORE DEVELOPMENT REGULATOR VOSA"/>
    <property type="match status" value="1"/>
</dbReference>
<accession>A0A8H7QTB9</accession>
<keyword evidence="4" id="KW-0539">Nucleus</keyword>
<dbReference type="AlphaFoldDB" id="A0A8H7QTB9"/>
<dbReference type="InterPro" id="IPR021740">
    <property type="entry name" value="Velvet"/>
</dbReference>
<name>A0A8H7QTB9_9FUNG</name>
<evidence type="ECO:0000313" key="8">
    <source>
        <dbReference type="Proteomes" id="UP000650833"/>
    </source>
</evidence>
<feature type="compositionally biased region" description="Low complexity" evidence="5">
    <location>
        <begin position="296"/>
        <end position="308"/>
    </location>
</feature>
<dbReference type="PROSITE" id="PS51821">
    <property type="entry name" value="VELVET"/>
    <property type="match status" value="1"/>
</dbReference>
<proteinExistence type="predicted"/>
<dbReference type="Proteomes" id="UP000650833">
    <property type="component" value="Unassembled WGS sequence"/>
</dbReference>
<protein>
    <recommendedName>
        <fullName evidence="6">Velvet domain-containing protein</fullName>
    </recommendedName>
</protein>
<evidence type="ECO:0000256" key="2">
    <source>
        <dbReference type="ARBA" id="ARBA00023015"/>
    </source>
</evidence>
<feature type="compositionally biased region" description="Low complexity" evidence="5">
    <location>
        <begin position="278"/>
        <end position="289"/>
    </location>
</feature>
<keyword evidence="2" id="KW-0805">Transcription regulation</keyword>
<dbReference type="PANTHER" id="PTHR33572">
    <property type="entry name" value="SPORE DEVELOPMENT REGULATOR VOSA"/>
    <property type="match status" value="1"/>
</dbReference>
<evidence type="ECO:0000256" key="1">
    <source>
        <dbReference type="ARBA" id="ARBA00004123"/>
    </source>
</evidence>
<comment type="subcellular location">
    <subcellularLocation>
        <location evidence="1">Nucleus</location>
    </subcellularLocation>
</comment>
<reference evidence="7" key="1">
    <citation type="submission" date="2020-12" db="EMBL/GenBank/DDBJ databases">
        <title>Metabolic potential, ecology and presence of endohyphal bacteria is reflected in genomic diversity of Mucoromycotina.</title>
        <authorList>
            <person name="Muszewska A."/>
            <person name="Okrasinska A."/>
            <person name="Steczkiewicz K."/>
            <person name="Drgas O."/>
            <person name="Orlowska M."/>
            <person name="Perlinska-Lenart U."/>
            <person name="Aleksandrzak-Piekarczyk T."/>
            <person name="Szatraj K."/>
            <person name="Zielenkiewicz U."/>
            <person name="Pilsyk S."/>
            <person name="Malc E."/>
            <person name="Mieczkowski P."/>
            <person name="Kruszewska J.S."/>
            <person name="Biernat P."/>
            <person name="Pawlowska J."/>
        </authorList>
    </citation>
    <scope>NUCLEOTIDE SEQUENCE</scope>
    <source>
        <strain evidence="7">CBS 226.32</strain>
    </source>
</reference>
<feature type="domain" description="Velvet" evidence="6">
    <location>
        <begin position="17"/>
        <end position="188"/>
    </location>
</feature>
<dbReference type="EMBL" id="JAEPRC010000436">
    <property type="protein sequence ID" value="KAG2197266.1"/>
    <property type="molecule type" value="Genomic_DNA"/>
</dbReference>
<sequence>MSKINNYNYVSACSDVASTASAYSLLNRQEPIHARISTNNERDRRPIDPPPIVQIRLNNATPQQTDAFHQNSYFYMCANLAHPTDDNEIYTPTHNALSGQTVSSMYKLKDIDNHDGAFFIFGDLSVKVEGSFRLKLSLFEITTTGAVCLQSVFTGPFIVYPTKKFPGMLDSTFLSRSFSDQGARIRIRKENRAQVPNNVSVSASASSADAVSRKRKLKIQTEQYILCAPPASVSSYPTTTAPTISYNTNSNYNIAQSPPLPATSVPGSYYERRASITSSGTESCSSEGSPIATHFSSPRVSLPPLSPPQQSYDKFFPTATSNYIPLSFNSSPSSPPLHIYHHLPVNQKPDFDPSVKLPPIRNFISSLKRQKTTRTEQDAVVAMMQLSHSYSEPTTPTKQHHLLHLN</sequence>
<evidence type="ECO:0000259" key="6">
    <source>
        <dbReference type="PROSITE" id="PS51821"/>
    </source>
</evidence>